<protein>
    <submittedName>
        <fullName evidence="2">DUF6689 family protein</fullName>
    </submittedName>
</protein>
<dbReference type="Proteomes" id="UP001589896">
    <property type="component" value="Unassembled WGS sequence"/>
</dbReference>
<name>A0ABV6RPM1_9GAMM</name>
<dbReference type="RefSeq" id="WP_386669215.1">
    <property type="nucleotide sequence ID" value="NZ_JBHLTG010000003.1"/>
</dbReference>
<comment type="caution">
    <text evidence="2">The sequence shown here is derived from an EMBL/GenBank/DDBJ whole genome shotgun (WGS) entry which is preliminary data.</text>
</comment>
<feature type="chain" id="PRO_5046555553" evidence="1">
    <location>
        <begin position="26"/>
        <end position="279"/>
    </location>
</feature>
<feature type="signal peptide" evidence="1">
    <location>
        <begin position="1"/>
        <end position="25"/>
    </location>
</feature>
<sequence>MTKLRWISTLMLTVGLLAGAGTASAELLPVSVEASGNVAHARIGTGSTPLAEVTLAFQDASNLNAASIGISAEKVNLADPTLLARLPAGLLTQPATGLPVLITIEPPAQSGLSFRNTGRMEIHTHALPYTVGSSFRVFKAPLNGSFRDVTDEIAQGSVRARSSYGGFSQFLIVTDVRATGDVIREKFSRLRTNVAALPEAERAGFANLLDSAEAAVASGDYATAIANTDAIRTRANERGGAFIANEWRATRDVTNHAGEIAANAASLRFSVAYLRDFGQ</sequence>
<dbReference type="EMBL" id="JBHLTG010000003">
    <property type="protein sequence ID" value="MFC0678935.1"/>
    <property type="molecule type" value="Genomic_DNA"/>
</dbReference>
<reference evidence="2 3" key="1">
    <citation type="submission" date="2024-09" db="EMBL/GenBank/DDBJ databases">
        <authorList>
            <person name="Sun Q."/>
            <person name="Mori K."/>
        </authorList>
    </citation>
    <scope>NUCLEOTIDE SEQUENCE [LARGE SCALE GENOMIC DNA]</scope>
    <source>
        <strain evidence="2 3">KCTC 23076</strain>
    </source>
</reference>
<evidence type="ECO:0000313" key="2">
    <source>
        <dbReference type="EMBL" id="MFC0678935.1"/>
    </source>
</evidence>
<proteinExistence type="predicted"/>
<keyword evidence="1" id="KW-0732">Signal</keyword>
<accession>A0ABV6RPM1</accession>
<evidence type="ECO:0000313" key="3">
    <source>
        <dbReference type="Proteomes" id="UP001589896"/>
    </source>
</evidence>
<dbReference type="InterPro" id="IPR046511">
    <property type="entry name" value="DUF6689"/>
</dbReference>
<evidence type="ECO:0000256" key="1">
    <source>
        <dbReference type="SAM" id="SignalP"/>
    </source>
</evidence>
<dbReference type="Pfam" id="PF20396">
    <property type="entry name" value="DUF6689"/>
    <property type="match status" value="1"/>
</dbReference>
<organism evidence="2 3">
    <name type="scientific">Lysobacter korlensis</name>
    <dbReference type="NCBI Taxonomy" id="553636"/>
    <lineage>
        <taxon>Bacteria</taxon>
        <taxon>Pseudomonadati</taxon>
        <taxon>Pseudomonadota</taxon>
        <taxon>Gammaproteobacteria</taxon>
        <taxon>Lysobacterales</taxon>
        <taxon>Lysobacteraceae</taxon>
        <taxon>Lysobacter</taxon>
    </lineage>
</organism>
<keyword evidence="3" id="KW-1185">Reference proteome</keyword>
<gene>
    <name evidence="2" type="ORF">ACFFGH_13900</name>
</gene>